<name>A0A268NWG4_SHOCL</name>
<protein>
    <submittedName>
        <fullName evidence="2">Uncharacterized protein</fullName>
    </submittedName>
</protein>
<proteinExistence type="predicted"/>
<dbReference type="EMBL" id="NPCC01000028">
    <property type="protein sequence ID" value="PAE87826.1"/>
    <property type="molecule type" value="Genomic_DNA"/>
</dbReference>
<reference evidence="4 5" key="1">
    <citation type="submission" date="2017-07" db="EMBL/GenBank/DDBJ databases">
        <title>Isolation and whole genome analysis of endospore-forming bacteria from heroin.</title>
        <authorList>
            <person name="Kalinowski J."/>
            <person name="Ahrens B."/>
            <person name="Al-Dilaimi A."/>
            <person name="Winkler A."/>
            <person name="Wibberg D."/>
            <person name="Schleenbecker U."/>
            <person name="Ruckert C."/>
            <person name="Wolfel R."/>
            <person name="Grass G."/>
        </authorList>
    </citation>
    <scope>NUCLEOTIDE SEQUENCE [LARGE SCALE GENOMIC DNA]</scope>
    <source>
        <strain evidence="3 4">7523-2</strain>
        <strain evidence="2 5">7539</strain>
    </source>
</reference>
<evidence type="ECO:0000256" key="1">
    <source>
        <dbReference type="SAM" id="MobiDB-lite"/>
    </source>
</evidence>
<feature type="region of interest" description="Disordered" evidence="1">
    <location>
        <begin position="79"/>
        <end position="121"/>
    </location>
</feature>
<gene>
    <name evidence="3" type="ORF">CHH61_04200</name>
    <name evidence="2" type="ORF">CHH72_16475</name>
</gene>
<dbReference type="EMBL" id="NPBS01000019">
    <property type="protein sequence ID" value="PAF27260.1"/>
    <property type="molecule type" value="Genomic_DNA"/>
</dbReference>
<evidence type="ECO:0000313" key="2">
    <source>
        <dbReference type="EMBL" id="PAE87826.1"/>
    </source>
</evidence>
<dbReference type="Proteomes" id="UP000216133">
    <property type="component" value="Unassembled WGS sequence"/>
</dbReference>
<dbReference type="Proteomes" id="UP000216207">
    <property type="component" value="Unassembled WGS sequence"/>
</dbReference>
<evidence type="ECO:0000313" key="4">
    <source>
        <dbReference type="Proteomes" id="UP000216133"/>
    </source>
</evidence>
<dbReference type="RefSeq" id="WP_095326971.1">
    <property type="nucleotide sequence ID" value="NZ_NPBS01000019.1"/>
</dbReference>
<organism evidence="2 5">
    <name type="scientific">Shouchella clausii</name>
    <name type="common">Alkalihalobacillus clausii</name>
    <dbReference type="NCBI Taxonomy" id="79880"/>
    <lineage>
        <taxon>Bacteria</taxon>
        <taxon>Bacillati</taxon>
        <taxon>Bacillota</taxon>
        <taxon>Bacilli</taxon>
        <taxon>Bacillales</taxon>
        <taxon>Bacillaceae</taxon>
        <taxon>Shouchella</taxon>
    </lineage>
</organism>
<sequence>MPAIVDKMSIEKHGTGKRLDRRVKLTAEDKDAIRTQYFNAHPSQRPTITSIAAKYNVNRRLIQFILFPEREVRNKELARARRKDGRYYNREKSRKNMQEYRDYKRTLSKEGKLKPSERESS</sequence>
<comment type="caution">
    <text evidence="2">The sequence shown here is derived from an EMBL/GenBank/DDBJ whole genome shotgun (WGS) entry which is preliminary data.</text>
</comment>
<accession>A0A268NWG4</accession>
<evidence type="ECO:0000313" key="3">
    <source>
        <dbReference type="EMBL" id="PAF27260.1"/>
    </source>
</evidence>
<dbReference type="AlphaFoldDB" id="A0A268NWG4"/>
<evidence type="ECO:0000313" key="5">
    <source>
        <dbReference type="Proteomes" id="UP000216207"/>
    </source>
</evidence>